<evidence type="ECO:0000313" key="2">
    <source>
        <dbReference type="EMBL" id="MBW4329411.1"/>
    </source>
</evidence>
<reference evidence="2 3" key="1">
    <citation type="submission" date="2021-07" db="EMBL/GenBank/DDBJ databases">
        <title>Stakelama flava sp. nov., a novel endophytic bacterium isolated from branch of Kandelia candel.</title>
        <authorList>
            <person name="Tuo L."/>
        </authorList>
    </citation>
    <scope>NUCLEOTIDE SEQUENCE [LARGE SCALE GENOMIC DNA]</scope>
    <source>
        <strain evidence="2 3">CBK3Z-3</strain>
    </source>
</reference>
<keyword evidence="3" id="KW-1185">Reference proteome</keyword>
<dbReference type="EMBL" id="JAHWZX010000001">
    <property type="protein sequence ID" value="MBW4329411.1"/>
    <property type="molecule type" value="Genomic_DNA"/>
</dbReference>
<keyword evidence="1" id="KW-0472">Membrane</keyword>
<evidence type="ECO:0000313" key="3">
    <source>
        <dbReference type="Proteomes" id="UP001197214"/>
    </source>
</evidence>
<proteinExistence type="predicted"/>
<dbReference type="Proteomes" id="UP001197214">
    <property type="component" value="Unassembled WGS sequence"/>
</dbReference>
<protein>
    <submittedName>
        <fullName evidence="2">Uncharacterized protein</fullName>
    </submittedName>
</protein>
<keyword evidence="1" id="KW-0812">Transmembrane</keyword>
<feature type="transmembrane region" description="Helical" evidence="1">
    <location>
        <begin position="34"/>
        <end position="61"/>
    </location>
</feature>
<keyword evidence="1" id="KW-1133">Transmembrane helix</keyword>
<sequence length="75" mass="8268">MTRLQYIIVSFMVWALGIELVGILLWNIGDAGIFSLSLVTIPALVLVLIFFFAIGASAVITRRAVRRRSARGDFA</sequence>
<gene>
    <name evidence="2" type="ORF">KY084_00775</name>
</gene>
<accession>A0ABS6XGS4</accession>
<dbReference type="RefSeq" id="WP_219236527.1">
    <property type="nucleotide sequence ID" value="NZ_JAHWZX010000001.1"/>
</dbReference>
<feature type="transmembrane region" description="Helical" evidence="1">
    <location>
        <begin position="7"/>
        <end position="28"/>
    </location>
</feature>
<comment type="caution">
    <text evidence="2">The sequence shown here is derived from an EMBL/GenBank/DDBJ whole genome shotgun (WGS) entry which is preliminary data.</text>
</comment>
<evidence type="ECO:0000256" key="1">
    <source>
        <dbReference type="SAM" id="Phobius"/>
    </source>
</evidence>
<organism evidence="2 3">
    <name type="scientific">Stakelama flava</name>
    <dbReference type="NCBI Taxonomy" id="2860338"/>
    <lineage>
        <taxon>Bacteria</taxon>
        <taxon>Pseudomonadati</taxon>
        <taxon>Pseudomonadota</taxon>
        <taxon>Alphaproteobacteria</taxon>
        <taxon>Sphingomonadales</taxon>
        <taxon>Sphingomonadaceae</taxon>
        <taxon>Stakelama</taxon>
    </lineage>
</organism>
<name>A0ABS6XGS4_9SPHN</name>